<name>A0A0A6VDL1_9BACI</name>
<reference evidence="4 6" key="1">
    <citation type="submission" date="2014-10" db="EMBL/GenBank/DDBJ databases">
        <title>Draft genome of phytase producing Bacillus ginsengihumi strain M2.11.</title>
        <authorList>
            <person name="Toymentseva A."/>
            <person name="Boulygina E.A."/>
            <person name="Kazakov S.V."/>
            <person name="Kayumov I."/>
            <person name="Suleimanova A.D."/>
            <person name="Mardanova A.M."/>
            <person name="Maria S.N."/>
            <person name="Sergey M.Y."/>
            <person name="Sharipova M.R."/>
        </authorList>
    </citation>
    <scope>NUCLEOTIDE SEQUENCE [LARGE SCALE GENOMIC DNA]</scope>
    <source>
        <strain evidence="4 6">M2.11</strain>
    </source>
</reference>
<feature type="domain" description="STAS" evidence="3">
    <location>
        <begin position="13"/>
        <end position="103"/>
    </location>
</feature>
<reference evidence="5 7" key="2">
    <citation type="submission" date="2020-02" db="EMBL/GenBank/DDBJ databases">
        <authorList>
            <person name="Feng H."/>
        </authorList>
    </citation>
    <scope>NUCLEOTIDE SEQUENCE [LARGE SCALE GENOMIC DNA]</scope>
    <source>
        <strain evidence="5 7">Gsoil 114</strain>
    </source>
</reference>
<dbReference type="InterPro" id="IPR036513">
    <property type="entry name" value="STAS_dom_sf"/>
</dbReference>
<evidence type="ECO:0000313" key="5">
    <source>
        <dbReference type="EMBL" id="NEY19404.1"/>
    </source>
</evidence>
<dbReference type="InterPro" id="IPR002645">
    <property type="entry name" value="STAS_dom"/>
</dbReference>
<dbReference type="EMBL" id="JRUN01000007">
    <property type="protein sequence ID" value="KHD86330.1"/>
    <property type="molecule type" value="Genomic_DNA"/>
</dbReference>
<dbReference type="Proteomes" id="UP000030588">
    <property type="component" value="Unassembled WGS sequence"/>
</dbReference>
<dbReference type="GO" id="GO:0043856">
    <property type="term" value="F:anti-sigma factor antagonist activity"/>
    <property type="evidence" value="ECO:0007669"/>
    <property type="project" value="InterPro"/>
</dbReference>
<dbReference type="RefSeq" id="WP_025727337.1">
    <property type="nucleotide sequence ID" value="NZ_JAAIWK010000005.1"/>
</dbReference>
<organism evidence="4 6">
    <name type="scientific">Heyndrickxia ginsengihumi</name>
    <dbReference type="NCBI Taxonomy" id="363870"/>
    <lineage>
        <taxon>Bacteria</taxon>
        <taxon>Bacillati</taxon>
        <taxon>Bacillota</taxon>
        <taxon>Bacilli</taxon>
        <taxon>Bacillales</taxon>
        <taxon>Bacillaceae</taxon>
        <taxon>Heyndrickxia</taxon>
    </lineage>
</organism>
<evidence type="ECO:0000256" key="2">
    <source>
        <dbReference type="RuleBase" id="RU003749"/>
    </source>
</evidence>
<dbReference type="InterPro" id="IPR003658">
    <property type="entry name" value="Anti-sigma_ant"/>
</dbReference>
<evidence type="ECO:0000259" key="3">
    <source>
        <dbReference type="PROSITE" id="PS50801"/>
    </source>
</evidence>
<dbReference type="Proteomes" id="UP000476934">
    <property type="component" value="Unassembled WGS sequence"/>
</dbReference>
<dbReference type="AlphaFoldDB" id="A0A0A6VDL1"/>
<dbReference type="OrthoDB" id="2468251at2"/>
<gene>
    <name evidence="5" type="ORF">G4D61_05405</name>
    <name evidence="4" type="ORF">NG54_04050</name>
</gene>
<dbReference type="PANTHER" id="PTHR33495">
    <property type="entry name" value="ANTI-SIGMA FACTOR ANTAGONIST TM_1081-RELATED-RELATED"/>
    <property type="match status" value="1"/>
</dbReference>
<evidence type="ECO:0000313" key="6">
    <source>
        <dbReference type="Proteomes" id="UP000030588"/>
    </source>
</evidence>
<comment type="similarity">
    <text evidence="1 2">Belongs to the anti-sigma-factor antagonist family.</text>
</comment>
<protein>
    <recommendedName>
        <fullName evidence="2">Anti-sigma factor antagonist</fullName>
    </recommendedName>
</protein>
<dbReference type="Gene3D" id="3.30.750.24">
    <property type="entry name" value="STAS domain"/>
    <property type="match status" value="1"/>
</dbReference>
<reference evidence="5 7" key="3">
    <citation type="submission" date="2020-03" db="EMBL/GenBank/DDBJ databases">
        <title>Bacillus aquiflavi sp. nov., isolated from yellow water of strong flavor Chinese baijiu in Yibin region of China.</title>
        <authorList>
            <person name="Xie J."/>
        </authorList>
    </citation>
    <scope>NUCLEOTIDE SEQUENCE [LARGE SCALE GENOMIC DNA]</scope>
    <source>
        <strain evidence="5 7">Gsoil 114</strain>
    </source>
</reference>
<accession>A0A0A6VDL1</accession>
<keyword evidence="7" id="KW-1185">Reference proteome</keyword>
<dbReference type="STRING" id="363870.NG54_04050"/>
<evidence type="ECO:0000313" key="7">
    <source>
        <dbReference type="Proteomes" id="UP000476934"/>
    </source>
</evidence>
<dbReference type="SUPFAM" id="SSF52091">
    <property type="entry name" value="SpoIIaa-like"/>
    <property type="match status" value="1"/>
</dbReference>
<dbReference type="PROSITE" id="PS50801">
    <property type="entry name" value="STAS"/>
    <property type="match status" value="1"/>
</dbReference>
<dbReference type="PANTHER" id="PTHR33495:SF2">
    <property type="entry name" value="ANTI-SIGMA FACTOR ANTAGONIST TM_1081-RELATED"/>
    <property type="match status" value="1"/>
</dbReference>
<dbReference type="Pfam" id="PF01740">
    <property type="entry name" value="STAS"/>
    <property type="match status" value="1"/>
</dbReference>
<sequence length="103" mass="11658">MIQLSYSISGEHIVIQLSGDLDIESTELIEQELIPMLEKYQSIRLDFEKVLFVDSSGIGILMFLVQTLQEQNKEITICNVTAEVMEVLKLLQIPEILGESIFA</sequence>
<evidence type="ECO:0000313" key="4">
    <source>
        <dbReference type="EMBL" id="KHD86330.1"/>
    </source>
</evidence>
<comment type="caution">
    <text evidence="4">The sequence shown here is derived from an EMBL/GenBank/DDBJ whole genome shotgun (WGS) entry which is preliminary data.</text>
</comment>
<dbReference type="EMBL" id="JAAIWK010000005">
    <property type="protein sequence ID" value="NEY19404.1"/>
    <property type="molecule type" value="Genomic_DNA"/>
</dbReference>
<dbReference type="CDD" id="cd07043">
    <property type="entry name" value="STAS_anti-anti-sigma_factors"/>
    <property type="match status" value="1"/>
</dbReference>
<evidence type="ECO:0000256" key="1">
    <source>
        <dbReference type="ARBA" id="ARBA00009013"/>
    </source>
</evidence>
<proteinExistence type="inferred from homology"/>
<dbReference type="NCBIfam" id="TIGR00377">
    <property type="entry name" value="ant_ant_sig"/>
    <property type="match status" value="1"/>
</dbReference>